<keyword evidence="5" id="KW-1185">Reference proteome</keyword>
<dbReference type="AlphaFoldDB" id="A0A1M6NTR4"/>
<sequence>MSKTIKILGTGCPKCQSLTGVVKDVVSENNIDATIEKVEDIMEIMRYNVMTTPALVIDDVITIKGRVPSKEEVLALLN</sequence>
<dbReference type="PANTHER" id="PTHR36450">
    <property type="entry name" value="THIOREDOXIN"/>
    <property type="match status" value="1"/>
</dbReference>
<evidence type="ECO:0000259" key="3">
    <source>
        <dbReference type="Pfam" id="PF13192"/>
    </source>
</evidence>
<dbReference type="Proteomes" id="UP000184543">
    <property type="component" value="Unassembled WGS sequence"/>
</dbReference>
<keyword evidence="2" id="KW-1015">Disulfide bond</keyword>
<dbReference type="InterPro" id="IPR036249">
    <property type="entry name" value="Thioredoxin-like_sf"/>
</dbReference>
<name>A0A1M6NTR4_9FLAO</name>
<evidence type="ECO:0000313" key="5">
    <source>
        <dbReference type="Proteomes" id="UP000184543"/>
    </source>
</evidence>
<dbReference type="PIRSF" id="PIRSF037031">
    <property type="entry name" value="Redox_disulphide_2"/>
    <property type="match status" value="1"/>
</dbReference>
<dbReference type="RefSeq" id="WP_072995682.1">
    <property type="nucleotide sequence ID" value="NZ_FQYU01000015.1"/>
</dbReference>
<gene>
    <name evidence="4" type="ORF">SAMN04488513_11540</name>
</gene>
<keyword evidence="2" id="KW-0676">Redox-active center</keyword>
<dbReference type="Gene3D" id="3.40.30.10">
    <property type="entry name" value="Glutaredoxin"/>
    <property type="match status" value="1"/>
</dbReference>
<feature type="active site" description="Nucleophile" evidence="1">
    <location>
        <position position="12"/>
    </location>
</feature>
<feature type="active site" description="Nucleophile" evidence="1">
    <location>
        <position position="15"/>
    </location>
</feature>
<dbReference type="OrthoDB" id="9800630at2"/>
<organism evidence="4 5">
    <name type="scientific">Pseudozobellia thermophila</name>
    <dbReference type="NCBI Taxonomy" id="192903"/>
    <lineage>
        <taxon>Bacteria</taxon>
        <taxon>Pseudomonadati</taxon>
        <taxon>Bacteroidota</taxon>
        <taxon>Flavobacteriia</taxon>
        <taxon>Flavobacteriales</taxon>
        <taxon>Flavobacteriaceae</taxon>
        <taxon>Pseudozobellia</taxon>
    </lineage>
</organism>
<evidence type="ECO:0000313" key="4">
    <source>
        <dbReference type="EMBL" id="SHJ98998.1"/>
    </source>
</evidence>
<dbReference type="EMBL" id="FQYU01000015">
    <property type="protein sequence ID" value="SHJ98998.1"/>
    <property type="molecule type" value="Genomic_DNA"/>
</dbReference>
<evidence type="ECO:0000256" key="1">
    <source>
        <dbReference type="PIRSR" id="PIRSR037031-50"/>
    </source>
</evidence>
<evidence type="ECO:0000256" key="2">
    <source>
        <dbReference type="PIRSR" id="PIRSR037031-51"/>
    </source>
</evidence>
<protein>
    <submittedName>
        <fullName evidence="4">Small redox-active disulfide protein 2</fullName>
    </submittedName>
</protein>
<reference evidence="5" key="1">
    <citation type="submission" date="2016-11" db="EMBL/GenBank/DDBJ databases">
        <authorList>
            <person name="Varghese N."/>
            <person name="Submissions S."/>
        </authorList>
    </citation>
    <scope>NUCLEOTIDE SEQUENCE [LARGE SCALE GENOMIC DNA]</scope>
    <source>
        <strain evidence="5">DSM 19858</strain>
    </source>
</reference>
<dbReference type="SUPFAM" id="SSF52833">
    <property type="entry name" value="Thioredoxin-like"/>
    <property type="match status" value="1"/>
</dbReference>
<feature type="domain" description="Thioredoxin-like fold" evidence="3">
    <location>
        <begin position="4"/>
        <end position="77"/>
    </location>
</feature>
<dbReference type="Pfam" id="PF13192">
    <property type="entry name" value="Thioredoxin_3"/>
    <property type="match status" value="1"/>
</dbReference>
<proteinExistence type="predicted"/>
<accession>A0A1M6NTR4</accession>
<dbReference type="NCBIfam" id="TIGR00412">
    <property type="entry name" value="redox_disulf_2"/>
    <property type="match status" value="1"/>
</dbReference>
<dbReference type="InterPro" id="IPR012336">
    <property type="entry name" value="Thioredoxin-like_fold"/>
</dbReference>
<dbReference type="PANTHER" id="PTHR36450:SF1">
    <property type="entry name" value="THIOREDOXIN"/>
    <property type="match status" value="1"/>
</dbReference>
<dbReference type="STRING" id="192903.SAMN04488513_11540"/>
<dbReference type="InterPro" id="IPR005243">
    <property type="entry name" value="THIRX-like_proc"/>
</dbReference>
<feature type="disulfide bond" description="Redox-active" evidence="2">
    <location>
        <begin position="12"/>
        <end position="15"/>
    </location>
</feature>